<evidence type="ECO:0000313" key="2">
    <source>
        <dbReference type="Proteomes" id="UP000828251"/>
    </source>
</evidence>
<dbReference type="AlphaFoldDB" id="A0A9D4A4X3"/>
<sequence>MEARIEKLEAELREVAALEISLYSALSLYMQSPVEGSCANKSIGKLLELALGDKQPGSFLIDLQKMAFKDAFQLLALLEPEP</sequence>
<gene>
    <name evidence="1" type="ORF">J1N35_024115</name>
</gene>
<reference evidence="1 2" key="1">
    <citation type="journal article" date="2021" name="Plant Biotechnol. J.">
        <title>Multi-omics assisted identification of the key and species-specific regulatory components of drought-tolerant mechanisms in Gossypium stocksii.</title>
        <authorList>
            <person name="Yu D."/>
            <person name="Ke L."/>
            <person name="Zhang D."/>
            <person name="Wu Y."/>
            <person name="Sun Y."/>
            <person name="Mei J."/>
            <person name="Sun J."/>
            <person name="Sun Y."/>
        </authorList>
    </citation>
    <scope>NUCLEOTIDE SEQUENCE [LARGE SCALE GENOMIC DNA]</scope>
    <source>
        <strain evidence="2">cv. E1</strain>
        <tissue evidence="1">Leaf</tissue>
    </source>
</reference>
<dbReference type="EMBL" id="JAIQCV010000007">
    <property type="protein sequence ID" value="KAH1084354.1"/>
    <property type="molecule type" value="Genomic_DNA"/>
</dbReference>
<comment type="caution">
    <text evidence="1">The sequence shown here is derived from an EMBL/GenBank/DDBJ whole genome shotgun (WGS) entry which is preliminary data.</text>
</comment>
<evidence type="ECO:0000313" key="1">
    <source>
        <dbReference type="EMBL" id="KAH1084354.1"/>
    </source>
</evidence>
<keyword evidence="2" id="KW-1185">Reference proteome</keyword>
<dbReference type="Proteomes" id="UP000828251">
    <property type="component" value="Unassembled WGS sequence"/>
</dbReference>
<proteinExistence type="predicted"/>
<protein>
    <submittedName>
        <fullName evidence="1">Uncharacterized protein</fullName>
    </submittedName>
</protein>
<organism evidence="1 2">
    <name type="scientific">Gossypium stocksii</name>
    <dbReference type="NCBI Taxonomy" id="47602"/>
    <lineage>
        <taxon>Eukaryota</taxon>
        <taxon>Viridiplantae</taxon>
        <taxon>Streptophyta</taxon>
        <taxon>Embryophyta</taxon>
        <taxon>Tracheophyta</taxon>
        <taxon>Spermatophyta</taxon>
        <taxon>Magnoliopsida</taxon>
        <taxon>eudicotyledons</taxon>
        <taxon>Gunneridae</taxon>
        <taxon>Pentapetalae</taxon>
        <taxon>rosids</taxon>
        <taxon>malvids</taxon>
        <taxon>Malvales</taxon>
        <taxon>Malvaceae</taxon>
        <taxon>Malvoideae</taxon>
        <taxon>Gossypium</taxon>
    </lineage>
</organism>
<name>A0A9D4A4X3_9ROSI</name>
<accession>A0A9D4A4X3</accession>